<dbReference type="EMBL" id="JBEPNW010000005">
    <property type="protein sequence ID" value="MET3869767.1"/>
    <property type="molecule type" value="Genomic_DNA"/>
</dbReference>
<keyword evidence="1" id="KW-0805">Transcription regulation</keyword>
<dbReference type="PROSITE" id="PS00622">
    <property type="entry name" value="HTH_LUXR_1"/>
    <property type="match status" value="1"/>
</dbReference>
<organism evidence="5 6">
    <name type="scientific">Methylobacterium radiotolerans</name>
    <dbReference type="NCBI Taxonomy" id="31998"/>
    <lineage>
        <taxon>Bacteria</taxon>
        <taxon>Pseudomonadati</taxon>
        <taxon>Pseudomonadota</taxon>
        <taxon>Alphaproteobacteria</taxon>
        <taxon>Hyphomicrobiales</taxon>
        <taxon>Methylobacteriaceae</taxon>
        <taxon>Methylobacterium</taxon>
    </lineage>
</organism>
<dbReference type="Gene3D" id="1.10.10.10">
    <property type="entry name" value="Winged helix-like DNA-binding domain superfamily/Winged helix DNA-binding domain"/>
    <property type="match status" value="1"/>
</dbReference>
<dbReference type="SMART" id="SM00421">
    <property type="entry name" value="HTH_LUXR"/>
    <property type="match status" value="1"/>
</dbReference>
<dbReference type="PROSITE" id="PS50043">
    <property type="entry name" value="HTH_LUXR_2"/>
    <property type="match status" value="1"/>
</dbReference>
<dbReference type="Gene3D" id="3.30.450.80">
    <property type="entry name" value="Transcription factor LuxR-like, autoinducer-binding domain"/>
    <property type="match status" value="1"/>
</dbReference>
<comment type="caution">
    <text evidence="5">The sequence shown here is derived from an EMBL/GenBank/DDBJ whole genome shotgun (WGS) entry which is preliminary data.</text>
</comment>
<dbReference type="SUPFAM" id="SSF75516">
    <property type="entry name" value="Pheromone-binding domain of LuxR-like quorum-sensing transcription factors"/>
    <property type="match status" value="1"/>
</dbReference>
<gene>
    <name evidence="5" type="ORF">ABIC20_007152</name>
</gene>
<keyword evidence="2" id="KW-0238">DNA-binding</keyword>
<dbReference type="InterPro" id="IPR036693">
    <property type="entry name" value="TF_LuxR_autoind-bd_dom_sf"/>
</dbReference>
<dbReference type="PRINTS" id="PR00038">
    <property type="entry name" value="HTHLUXR"/>
</dbReference>
<dbReference type="CDD" id="cd06170">
    <property type="entry name" value="LuxR_C_like"/>
    <property type="match status" value="1"/>
</dbReference>
<dbReference type="Proteomes" id="UP001549119">
    <property type="component" value="Unassembled WGS sequence"/>
</dbReference>
<evidence type="ECO:0000256" key="2">
    <source>
        <dbReference type="ARBA" id="ARBA00023125"/>
    </source>
</evidence>
<dbReference type="Pfam" id="PF03472">
    <property type="entry name" value="Autoind_bind"/>
    <property type="match status" value="1"/>
</dbReference>
<feature type="domain" description="HTH luxR-type" evidence="4">
    <location>
        <begin position="180"/>
        <end position="245"/>
    </location>
</feature>
<sequence>MVGALGIRQTAFDIVHRLRRAVTDVDVYSELRRSGAVFGYDVFLIAGLPRAPHENLYDCSLISGWPPEWGRRYQDRRHMHVDPVIRHIRGTTDPFLWQEAVEAQVTPQGMVVMDEARAFSLNEGFCVPFHQIDGTEAGVSFGGEQVRLSQDERAALHLVAIYAMSTAKAIARRRGPAGDDETPPSPLTGREAECLKWSSTGKSAWEIGVILSISTRTVEHHLGSAVRKLNSVTRTQAVAEALRRHIID</sequence>
<keyword evidence="3" id="KW-0804">Transcription</keyword>
<name>A0ABV2NTB3_9HYPH</name>
<protein>
    <submittedName>
        <fullName evidence="5">LuxR family quorum sensing-dependent transcriptional regulator</fullName>
    </submittedName>
</protein>
<dbReference type="InterPro" id="IPR016032">
    <property type="entry name" value="Sig_transdc_resp-reg_C-effctor"/>
</dbReference>
<dbReference type="PANTHER" id="PTHR44688">
    <property type="entry name" value="DNA-BINDING TRANSCRIPTIONAL ACTIVATOR DEVR_DOSR"/>
    <property type="match status" value="1"/>
</dbReference>
<dbReference type="InterPro" id="IPR000792">
    <property type="entry name" value="Tscrpt_reg_LuxR_C"/>
</dbReference>
<reference evidence="5 6" key="1">
    <citation type="submission" date="2024-06" db="EMBL/GenBank/DDBJ databases">
        <title>Genomics of switchgrass bacterial isolates.</title>
        <authorList>
            <person name="Shade A."/>
        </authorList>
    </citation>
    <scope>NUCLEOTIDE SEQUENCE [LARGE SCALE GENOMIC DNA]</scope>
    <source>
        <strain evidence="5 6">PvP084</strain>
    </source>
</reference>
<proteinExistence type="predicted"/>
<dbReference type="PANTHER" id="PTHR44688:SF16">
    <property type="entry name" value="DNA-BINDING TRANSCRIPTIONAL ACTIVATOR DEVR_DOSR"/>
    <property type="match status" value="1"/>
</dbReference>
<evidence type="ECO:0000313" key="5">
    <source>
        <dbReference type="EMBL" id="MET3869767.1"/>
    </source>
</evidence>
<dbReference type="InterPro" id="IPR005143">
    <property type="entry name" value="TF_LuxR_autoind-bd_dom"/>
</dbReference>
<evidence type="ECO:0000256" key="1">
    <source>
        <dbReference type="ARBA" id="ARBA00023015"/>
    </source>
</evidence>
<evidence type="ECO:0000256" key="3">
    <source>
        <dbReference type="ARBA" id="ARBA00023163"/>
    </source>
</evidence>
<dbReference type="Pfam" id="PF00196">
    <property type="entry name" value="GerE"/>
    <property type="match status" value="1"/>
</dbReference>
<dbReference type="RefSeq" id="WP_209651394.1">
    <property type="nucleotide sequence ID" value="NZ_JBEPNV010000003.1"/>
</dbReference>
<keyword evidence="6" id="KW-1185">Reference proteome</keyword>
<evidence type="ECO:0000313" key="6">
    <source>
        <dbReference type="Proteomes" id="UP001549119"/>
    </source>
</evidence>
<dbReference type="SUPFAM" id="SSF46894">
    <property type="entry name" value="C-terminal effector domain of the bipartite response regulators"/>
    <property type="match status" value="1"/>
</dbReference>
<accession>A0ABV2NTB3</accession>
<dbReference type="InterPro" id="IPR036388">
    <property type="entry name" value="WH-like_DNA-bd_sf"/>
</dbReference>
<evidence type="ECO:0000259" key="4">
    <source>
        <dbReference type="PROSITE" id="PS50043"/>
    </source>
</evidence>